<feature type="compositionally biased region" description="Polar residues" evidence="1">
    <location>
        <begin position="50"/>
        <end position="77"/>
    </location>
</feature>
<keyword evidence="2" id="KW-1185">Reference proteome</keyword>
<name>A0A914PBE6_9BILA</name>
<feature type="region of interest" description="Disordered" evidence="1">
    <location>
        <begin position="16"/>
        <end position="80"/>
    </location>
</feature>
<evidence type="ECO:0000313" key="2">
    <source>
        <dbReference type="Proteomes" id="UP000887578"/>
    </source>
</evidence>
<protein>
    <submittedName>
        <fullName evidence="3">Uncharacterized protein</fullName>
    </submittedName>
</protein>
<evidence type="ECO:0000313" key="3">
    <source>
        <dbReference type="WBParaSite" id="PDA_v2.g12634.t1"/>
    </source>
</evidence>
<reference evidence="3" key="1">
    <citation type="submission" date="2022-11" db="UniProtKB">
        <authorList>
            <consortium name="WormBaseParasite"/>
        </authorList>
    </citation>
    <scope>IDENTIFICATION</scope>
</reference>
<organism evidence="2 3">
    <name type="scientific">Panagrolaimus davidi</name>
    <dbReference type="NCBI Taxonomy" id="227884"/>
    <lineage>
        <taxon>Eukaryota</taxon>
        <taxon>Metazoa</taxon>
        <taxon>Ecdysozoa</taxon>
        <taxon>Nematoda</taxon>
        <taxon>Chromadorea</taxon>
        <taxon>Rhabditida</taxon>
        <taxon>Tylenchina</taxon>
        <taxon>Panagrolaimomorpha</taxon>
        <taxon>Panagrolaimoidea</taxon>
        <taxon>Panagrolaimidae</taxon>
        <taxon>Panagrolaimus</taxon>
    </lineage>
</organism>
<evidence type="ECO:0000256" key="1">
    <source>
        <dbReference type="SAM" id="MobiDB-lite"/>
    </source>
</evidence>
<dbReference type="WBParaSite" id="PDA_v2.g12634.t1">
    <property type="protein sequence ID" value="PDA_v2.g12634.t1"/>
    <property type="gene ID" value="PDA_v2.g12634"/>
</dbReference>
<proteinExistence type="predicted"/>
<accession>A0A914PBE6</accession>
<feature type="compositionally biased region" description="Low complexity" evidence="1">
    <location>
        <begin position="17"/>
        <end position="34"/>
    </location>
</feature>
<feature type="compositionally biased region" description="Polar residues" evidence="1">
    <location>
        <begin position="109"/>
        <end position="118"/>
    </location>
</feature>
<dbReference type="AlphaFoldDB" id="A0A914PBE6"/>
<sequence length="148" mass="16621">MSDGSLVRHIGTEYFGIDTAISSSSSPDIDSTATNRNDSERIDTAIATDCSPSTTDNDSAEVNRNESGQRSSISYGQESFGVQGDLEELFRQHENDCEERNRFRRNISRESAQQSWEQSYHVEITPTDRSPIATNEPSRWPPRDGRES</sequence>
<dbReference type="Proteomes" id="UP000887578">
    <property type="component" value="Unplaced"/>
</dbReference>
<feature type="region of interest" description="Disordered" evidence="1">
    <location>
        <begin position="105"/>
        <end position="148"/>
    </location>
</feature>